<proteinExistence type="predicted"/>
<evidence type="ECO:0000313" key="1">
    <source>
        <dbReference type="EMBL" id="REH01877.1"/>
    </source>
</evidence>
<dbReference type="EMBL" id="QUNI01000001">
    <property type="protein sequence ID" value="REH01877.1"/>
    <property type="molecule type" value="Genomic_DNA"/>
</dbReference>
<dbReference type="Proteomes" id="UP000257136">
    <property type="component" value="Unassembled WGS sequence"/>
</dbReference>
<name>A0A3E0EXJ4_9FLAO</name>
<reference evidence="1 2" key="1">
    <citation type="submission" date="2018-08" db="EMBL/GenBank/DDBJ databases">
        <title>Genomic Encyclopedia of Archaeal and Bacterial Type Strains, Phase II (KMG-II): from individual species to whole genera.</title>
        <authorList>
            <person name="Goeker M."/>
        </authorList>
    </citation>
    <scope>NUCLEOTIDE SEQUENCE [LARGE SCALE GENOMIC DNA]</scope>
    <source>
        <strain evidence="1 2">DSM 100880</strain>
    </source>
</reference>
<dbReference type="AlphaFoldDB" id="A0A3E0EXJ4"/>
<dbReference type="InterPro" id="IPR011050">
    <property type="entry name" value="Pectin_lyase_fold/virulence"/>
</dbReference>
<gene>
    <name evidence="1" type="ORF">C8P67_101361</name>
</gene>
<organism evidence="1 2">
    <name type="scientific">Flavobacterium aquicola</name>
    <dbReference type="NCBI Taxonomy" id="1682742"/>
    <lineage>
        <taxon>Bacteria</taxon>
        <taxon>Pseudomonadati</taxon>
        <taxon>Bacteroidota</taxon>
        <taxon>Flavobacteriia</taxon>
        <taxon>Flavobacteriales</taxon>
        <taxon>Flavobacteriaceae</taxon>
        <taxon>Flavobacterium</taxon>
    </lineage>
</organism>
<dbReference type="SUPFAM" id="SSF51126">
    <property type="entry name" value="Pectin lyase-like"/>
    <property type="match status" value="2"/>
</dbReference>
<accession>A0A3E0EXJ4</accession>
<dbReference type="RefSeq" id="WP_115809737.1">
    <property type="nucleotide sequence ID" value="NZ_QUNI01000001.1"/>
</dbReference>
<sequence length="735" mass="81020">MKHLIYFLFFTTAVFSQNYQYSIDEAPVVPTPPEAGTGVSNQLEEIEYFKAYLLPIAQKGTIQAALDKYGAVRLEKGDYSGVDIIMKDGQKLYGHPSLTKVSNITIKAGSKNVRLENLFPSDKFITLESGGIISGCTFKTIKWATLRGTNVTIDGNSFIDFGGPIRIDCSQSGYFRNNKIIKHQTGTVSNLLVMKGNTTTPSYGNVHLHTNFLTPHGDTTELDGLQSATFVGLDAEGWNLLSEGTKAMFSAKNMGDVRITDFGGGSYESDPTPSYDIDAKNVFFYNKFLRTAKDVLSLRSNMFLVFGLGNYVRKPGTVTGFDLLANLDGTNAIKYNGVEQKAAISNTSLVSTLTNTIKGSQYKPWTRANWETLPDPLGADWKKNRENKPDQTKYIQDLINSKGIAELPEGVFYIKTTLKLPIDSNHGIVGQGTGKTVIVGLTDDFPLISLTGGQDTNFTLANLTLQGGSVGVYSSQEFGTQHMALQKMKFVVFRNQTYGIQLRRIRGFDNNFLENLGFVNCKIGFFQDPLTPWANDNDTSSFVDKTMFYKNQFIKCEMAVSMRATRADNLNAWVDCKFDGNNTALNTSGQNFAIAANCDFTNNKGSAPSGSLGDYTYKENAVINGDLSYYSCNFKNNTAAFVFNSKSTTMEGCNLLDNITVFANTIYYEENHNIINSTVNGRFGGATVKTHGIFVNSTFSSYPEYSKLLVNLKENVPTTIINTSSTPYPQILVTQ</sequence>
<protein>
    <submittedName>
        <fullName evidence="1">Uncharacterized protein</fullName>
    </submittedName>
</protein>
<keyword evidence="2" id="KW-1185">Reference proteome</keyword>
<comment type="caution">
    <text evidence="1">The sequence shown here is derived from an EMBL/GenBank/DDBJ whole genome shotgun (WGS) entry which is preliminary data.</text>
</comment>
<evidence type="ECO:0000313" key="2">
    <source>
        <dbReference type="Proteomes" id="UP000257136"/>
    </source>
</evidence>
<dbReference type="OrthoDB" id="1286432at2"/>